<feature type="region of interest" description="Disordered" evidence="1">
    <location>
        <begin position="1413"/>
        <end position="1459"/>
    </location>
</feature>
<dbReference type="InterPro" id="IPR008266">
    <property type="entry name" value="Tyr_kinase_AS"/>
</dbReference>
<feature type="domain" description="Fungal-type protein kinase" evidence="2">
    <location>
        <begin position="845"/>
        <end position="1226"/>
    </location>
</feature>
<evidence type="ECO:0000259" key="2">
    <source>
        <dbReference type="Pfam" id="PF17667"/>
    </source>
</evidence>
<sequence length="1459" mass="160918">MAGMLKTQATTEPSATETDKPLSESPKGSVASLPAVNSEESKVADTLRRKLDDANETLAAKEKSVTSLEERVKDLSTSLDAARAETSRFQSDLATSDEARGAVEKERTEVQARLETAGRELEESRNELDNTRRELGAARTSLAERIADLDAERVHRATVESELKTVQLECELLQEAHAQAQSEAETKTADLEELTSRIESLEAKFTSLHAEQEEKSARVDELEHQLLEAHVSYEQCALERTTAENNARALEQRLAEVTAALQQAVDEVGRKAEDIRAAQEASASLASKLQTARAKAEKSDAVNHFLEVEIQGLRSQLEESQRRTEDAERALDDARRRAGVDQQTSDAANNQFQVLGRHATDLEAAARRHMQETGCSPLTSRAHAAIIEPSLLSSHTKPKEEKDGEPEATDSPFVIPSLAAAQSSPPANNGGSSPFGSPASSSEGLLDDPVADTGRDSDSDGNSLWGPPASEYGLSSEGDPIDLVRDDEDEDIPVHATTRQASPFDDITSGVQPVEDQSNVPSFTDNHTSLHLSDIALVPSASIPLVYQPSQQPAAEAHEPTSETAQSTTTPSRGHTTSSATGLKTTPVAKKFSTMQTSSSFESRKGPSQLYQLRMEFASEMKGRVARTDVDTFMREFVPGTDLPEDTVVDALDSRKFSGTEAPIYGELLKLAKSVFRNVTDNSGNPTFVAKDTHGFSDPSEKVDGGLNRAPDLTVYPCDKRAAEAYTLTPSDLSKHLKPFASDKHAQEKNLVARTVWHWASLLFEVKSKASDSPFNKPKPVTASDESRPAPAGETPPPVPFSRSPAIRPSSSDIFTPPPAPWTTSGSGATPIDASEYANTRLQYTGAEKTLGQLTEHAYKVMRRGSRLCVFTVFVCLENAWLLRWDRAGVVVSEPFNLLEQPRVLPNFLYRFARMTDEQRGLDPTVTFASKEEAQLLHSIPQSGIETAWQKMAYANTRQKDWPVYTITIPEDDFVPPSRLTSDPTSIKDRSKPSRDGPRRKLVVGKAHFTSESITGRGTKCYLAYDVTDRRAVFCKEYWRVDLPTSHAEGDVYVDLHQHGVEFIPTPIAAGDVRYGETSLFSTCTQEFLPDDSGQPRLILYRLLLKEIAEPLETYRNSRQLVSALFQCIVAHEQAWTKAKILHRDISVNNILIYRYRSGGKIHWIAFLVDWAFCKYEHELGLEVVQKTRSGTWHFMSAVLLFFPGHFVHAVWHDLEAFIHSLHWMCLRFHKTDYITPKTLRNRVCDLYAEADRRDDGVSYGGHAKLKVFSKGLIPFDLRGGSVDQPQGLHSLLIALSDLYGEQYAWLQAESMLPTIDDAADEPLETDAAQGATEDQEEELDGVPLEKFEFVDDAPAAPIIVQQPLPKKPEPVLDHRRVKLAFQRALQGPGTWSDDPKSVTDRFALFDGFTLQSRSSVKRSSDGSSDRKGKRNSASKATASGTETPQTSRLGSIGEQKGR</sequence>
<dbReference type="EMBL" id="KE504175">
    <property type="protein sequence ID" value="EPS97541.1"/>
    <property type="molecule type" value="Genomic_DNA"/>
</dbReference>
<feature type="compositionally biased region" description="Polar residues" evidence="1">
    <location>
        <begin position="509"/>
        <end position="525"/>
    </location>
</feature>
<evidence type="ECO:0000256" key="1">
    <source>
        <dbReference type="SAM" id="MobiDB-lite"/>
    </source>
</evidence>
<dbReference type="Proteomes" id="UP000015241">
    <property type="component" value="Unassembled WGS sequence"/>
</dbReference>
<dbReference type="GO" id="GO:0004672">
    <property type="term" value="F:protein kinase activity"/>
    <property type="evidence" value="ECO:0007669"/>
    <property type="project" value="InterPro"/>
</dbReference>
<dbReference type="SUPFAM" id="SSF57997">
    <property type="entry name" value="Tropomyosin"/>
    <property type="match status" value="1"/>
</dbReference>
<feature type="region of interest" description="Disordered" evidence="1">
    <location>
        <begin position="114"/>
        <end position="133"/>
    </location>
</feature>
<dbReference type="InterPro" id="IPR011009">
    <property type="entry name" value="Kinase-like_dom_sf"/>
</dbReference>
<dbReference type="InterPro" id="IPR040976">
    <property type="entry name" value="Pkinase_fungal"/>
</dbReference>
<gene>
    <name evidence="3" type="ORF">FOMPIDRAFT_96877</name>
</gene>
<feature type="compositionally biased region" description="Polar residues" evidence="1">
    <location>
        <begin position="7"/>
        <end position="16"/>
    </location>
</feature>
<dbReference type="PANTHER" id="PTHR38248:SF2">
    <property type="entry name" value="FUNK1 11"/>
    <property type="match status" value="1"/>
</dbReference>
<feature type="region of interest" description="Disordered" evidence="1">
    <location>
        <begin position="1"/>
        <end position="44"/>
    </location>
</feature>
<dbReference type="Pfam" id="PF17667">
    <property type="entry name" value="Pkinase_fungal"/>
    <property type="match status" value="1"/>
</dbReference>
<feature type="compositionally biased region" description="Polar residues" evidence="1">
    <location>
        <begin position="1434"/>
        <end position="1450"/>
    </location>
</feature>
<feature type="compositionally biased region" description="Basic and acidic residues" evidence="1">
    <location>
        <begin position="986"/>
        <end position="999"/>
    </location>
</feature>
<protein>
    <recommendedName>
        <fullName evidence="2">Fungal-type protein kinase domain-containing protein</fullName>
    </recommendedName>
</protein>
<dbReference type="STRING" id="743788.S8DWN1"/>
<accession>S8DWN1</accession>
<feature type="compositionally biased region" description="Basic and acidic residues" evidence="1">
    <location>
        <begin position="97"/>
        <end position="109"/>
    </location>
</feature>
<proteinExistence type="predicted"/>
<evidence type="ECO:0000313" key="3">
    <source>
        <dbReference type="EMBL" id="EPS97541.1"/>
    </source>
</evidence>
<dbReference type="InParanoid" id="S8DWN1"/>
<feature type="compositionally biased region" description="Polar residues" evidence="1">
    <location>
        <begin position="562"/>
        <end position="584"/>
    </location>
</feature>
<feature type="region of interest" description="Disordered" evidence="1">
    <location>
        <begin position="549"/>
        <end position="606"/>
    </location>
</feature>
<name>S8DWN1_FOMSC</name>
<dbReference type="HOGENOM" id="CLU_250840_0_0_1"/>
<dbReference type="SUPFAM" id="SSF56112">
    <property type="entry name" value="Protein kinase-like (PK-like)"/>
    <property type="match status" value="1"/>
</dbReference>
<feature type="compositionally biased region" description="Polar residues" evidence="1">
    <location>
        <begin position="341"/>
        <end position="353"/>
    </location>
</feature>
<feature type="region of interest" description="Disordered" evidence="1">
    <location>
        <begin position="975"/>
        <end position="999"/>
    </location>
</feature>
<feature type="region of interest" description="Disordered" evidence="1">
    <location>
        <begin position="76"/>
        <end position="109"/>
    </location>
</feature>
<feature type="region of interest" description="Disordered" evidence="1">
    <location>
        <begin position="334"/>
        <end position="353"/>
    </location>
</feature>
<organism evidence="3 4">
    <name type="scientific">Fomitopsis schrenkii</name>
    <name type="common">Brown rot fungus</name>
    <dbReference type="NCBI Taxonomy" id="2126942"/>
    <lineage>
        <taxon>Eukaryota</taxon>
        <taxon>Fungi</taxon>
        <taxon>Dikarya</taxon>
        <taxon>Basidiomycota</taxon>
        <taxon>Agaricomycotina</taxon>
        <taxon>Agaricomycetes</taxon>
        <taxon>Polyporales</taxon>
        <taxon>Fomitopsis</taxon>
    </lineage>
</organism>
<evidence type="ECO:0000313" key="4">
    <source>
        <dbReference type="Proteomes" id="UP000015241"/>
    </source>
</evidence>
<reference evidence="3 4" key="1">
    <citation type="journal article" date="2012" name="Science">
        <title>The Paleozoic origin of enzymatic lignin decomposition reconstructed from 31 fungal genomes.</title>
        <authorList>
            <person name="Floudas D."/>
            <person name="Binder M."/>
            <person name="Riley R."/>
            <person name="Barry K."/>
            <person name="Blanchette R.A."/>
            <person name="Henrissat B."/>
            <person name="Martinez A.T."/>
            <person name="Otillar R."/>
            <person name="Spatafora J.W."/>
            <person name="Yadav J.S."/>
            <person name="Aerts A."/>
            <person name="Benoit I."/>
            <person name="Boyd A."/>
            <person name="Carlson A."/>
            <person name="Copeland A."/>
            <person name="Coutinho P.M."/>
            <person name="de Vries R.P."/>
            <person name="Ferreira P."/>
            <person name="Findley K."/>
            <person name="Foster B."/>
            <person name="Gaskell J."/>
            <person name="Glotzer D."/>
            <person name="Gorecki P."/>
            <person name="Heitman J."/>
            <person name="Hesse C."/>
            <person name="Hori C."/>
            <person name="Igarashi K."/>
            <person name="Jurgens J.A."/>
            <person name="Kallen N."/>
            <person name="Kersten P."/>
            <person name="Kohler A."/>
            <person name="Kuees U."/>
            <person name="Kumar T.K.A."/>
            <person name="Kuo A."/>
            <person name="LaButti K."/>
            <person name="Larrondo L.F."/>
            <person name="Lindquist E."/>
            <person name="Ling A."/>
            <person name="Lombard V."/>
            <person name="Lucas S."/>
            <person name="Lundell T."/>
            <person name="Martin R."/>
            <person name="McLaughlin D.J."/>
            <person name="Morgenstern I."/>
            <person name="Morin E."/>
            <person name="Murat C."/>
            <person name="Nagy L.G."/>
            <person name="Nolan M."/>
            <person name="Ohm R.A."/>
            <person name="Patyshakuliyeva A."/>
            <person name="Rokas A."/>
            <person name="Ruiz-Duenas F.J."/>
            <person name="Sabat G."/>
            <person name="Salamov A."/>
            <person name="Samejima M."/>
            <person name="Schmutz J."/>
            <person name="Slot J.C."/>
            <person name="St John F."/>
            <person name="Stenlid J."/>
            <person name="Sun H."/>
            <person name="Sun S."/>
            <person name="Syed K."/>
            <person name="Tsang A."/>
            <person name="Wiebenga A."/>
            <person name="Young D."/>
            <person name="Pisabarro A."/>
            <person name="Eastwood D.C."/>
            <person name="Martin F."/>
            <person name="Cullen D."/>
            <person name="Grigoriev I.V."/>
            <person name="Hibbett D.S."/>
        </authorList>
    </citation>
    <scope>NUCLEOTIDE SEQUENCE</scope>
    <source>
        <strain evidence="4">FP-58527</strain>
    </source>
</reference>
<dbReference type="Gene3D" id="1.10.287.1490">
    <property type="match status" value="1"/>
</dbReference>
<feature type="compositionally biased region" description="Low complexity" evidence="1">
    <location>
        <begin position="416"/>
        <end position="442"/>
    </location>
</feature>
<dbReference type="PROSITE" id="PS00109">
    <property type="entry name" value="PROTEIN_KINASE_TYR"/>
    <property type="match status" value="1"/>
</dbReference>
<dbReference type="PANTHER" id="PTHR38248">
    <property type="entry name" value="FUNK1 6"/>
    <property type="match status" value="1"/>
</dbReference>
<keyword evidence="4" id="KW-1185">Reference proteome</keyword>
<dbReference type="OrthoDB" id="2791154at2759"/>
<feature type="region of interest" description="Disordered" evidence="1">
    <location>
        <begin position="770"/>
        <end position="833"/>
    </location>
</feature>
<feature type="region of interest" description="Disordered" evidence="1">
    <location>
        <begin position="388"/>
        <end position="525"/>
    </location>
</feature>